<dbReference type="EMBL" id="RCHS01004089">
    <property type="protein sequence ID" value="RMX37679.1"/>
    <property type="molecule type" value="Genomic_DNA"/>
</dbReference>
<name>A0A3M6T8M5_POCDA</name>
<evidence type="ECO:0000313" key="2">
    <source>
        <dbReference type="Proteomes" id="UP000275408"/>
    </source>
</evidence>
<dbReference type="Proteomes" id="UP000275408">
    <property type="component" value="Unassembled WGS sequence"/>
</dbReference>
<keyword evidence="2" id="KW-1185">Reference proteome</keyword>
<evidence type="ECO:0000313" key="1">
    <source>
        <dbReference type="EMBL" id="RMX37679.1"/>
    </source>
</evidence>
<comment type="caution">
    <text evidence="1">The sequence shown here is derived from an EMBL/GenBank/DDBJ whole genome shotgun (WGS) entry which is preliminary data.</text>
</comment>
<sequence length="60" mass="7041">MKFRATTSLNSRLQEMDQIVTMTVTYILIICEGPFVEKNCLDIKERDLSQGDGMYWFRFG</sequence>
<dbReference type="AlphaFoldDB" id="A0A3M6T8M5"/>
<protein>
    <submittedName>
        <fullName evidence="1">Uncharacterized protein</fullName>
    </submittedName>
</protein>
<gene>
    <name evidence="1" type="ORF">pdam_00004300</name>
</gene>
<organism evidence="1 2">
    <name type="scientific">Pocillopora damicornis</name>
    <name type="common">Cauliflower coral</name>
    <name type="synonym">Millepora damicornis</name>
    <dbReference type="NCBI Taxonomy" id="46731"/>
    <lineage>
        <taxon>Eukaryota</taxon>
        <taxon>Metazoa</taxon>
        <taxon>Cnidaria</taxon>
        <taxon>Anthozoa</taxon>
        <taxon>Hexacorallia</taxon>
        <taxon>Scleractinia</taxon>
        <taxon>Astrocoeniina</taxon>
        <taxon>Pocilloporidae</taxon>
        <taxon>Pocillopora</taxon>
    </lineage>
</organism>
<proteinExistence type="predicted"/>
<reference evidence="1 2" key="1">
    <citation type="journal article" date="2018" name="Sci. Rep.">
        <title>Comparative analysis of the Pocillopora damicornis genome highlights role of immune system in coral evolution.</title>
        <authorList>
            <person name="Cunning R."/>
            <person name="Bay R.A."/>
            <person name="Gillette P."/>
            <person name="Baker A.C."/>
            <person name="Traylor-Knowles N."/>
        </authorList>
    </citation>
    <scope>NUCLEOTIDE SEQUENCE [LARGE SCALE GENOMIC DNA]</scope>
    <source>
        <strain evidence="1">RSMAS</strain>
        <tissue evidence="1">Whole animal</tissue>
    </source>
</reference>
<accession>A0A3M6T8M5</accession>